<dbReference type="Proteomes" id="UP000719500">
    <property type="component" value="Unassembled WGS sequence"/>
</dbReference>
<keyword evidence="5" id="KW-1185">Reference proteome</keyword>
<evidence type="ECO:0000313" key="4">
    <source>
        <dbReference type="EMBL" id="MBM6851315.1"/>
    </source>
</evidence>
<comment type="cofactor">
    <cofactor evidence="2">
        <name>a divalent metal cation</name>
        <dbReference type="ChEBI" id="CHEBI:60240"/>
    </cofactor>
</comment>
<proteinExistence type="inferred from homology"/>
<reference evidence="4 5" key="1">
    <citation type="journal article" date="2021" name="Sci. Rep.">
        <title>The distribution of antibiotic resistance genes in chicken gut microbiota commensals.</title>
        <authorList>
            <person name="Juricova H."/>
            <person name="Matiasovicova J."/>
            <person name="Kubasova T."/>
            <person name="Cejkova D."/>
            <person name="Rychlik I."/>
        </authorList>
    </citation>
    <scope>NUCLEOTIDE SEQUENCE [LARGE SCALE GENOMIC DNA]</scope>
    <source>
        <strain evidence="4 5">An411</strain>
    </source>
</reference>
<dbReference type="InterPro" id="IPR024654">
    <property type="entry name" value="Calcineurin-like_PHP_lpxH"/>
</dbReference>
<protein>
    <recommendedName>
        <fullName evidence="2">Phosphoesterase</fullName>
        <ecNumber evidence="2">3.1.4.-</ecNumber>
    </recommendedName>
</protein>
<dbReference type="EC" id="3.1.4.-" evidence="2"/>
<evidence type="ECO:0000256" key="1">
    <source>
        <dbReference type="ARBA" id="ARBA00008950"/>
    </source>
</evidence>
<sequence>MDILVLSDSHGAVAPMIRAVELTAPNLIIHLGDCWRDGERLHTYFPDIPLEQVPGNCDFRPTEPAERLLVLRDKRILLCHGHTYGVKQSLVTAGFAAEEQQLDLFLFGHTHKPLVDRRGRTLFLNPGSIGDSTRPSYAVVTIQGGQLDGRTVWLA</sequence>
<comment type="similarity">
    <text evidence="1 2">Belongs to the metallophosphoesterase superfamily. YfcE family.</text>
</comment>
<name>A0ABS2FWR5_9FIRM</name>
<keyword evidence="2" id="KW-0479">Metal-binding</keyword>
<evidence type="ECO:0000259" key="3">
    <source>
        <dbReference type="Pfam" id="PF12850"/>
    </source>
</evidence>
<feature type="domain" description="Calcineurin-like phosphoesterase" evidence="3">
    <location>
        <begin position="1"/>
        <end position="143"/>
    </location>
</feature>
<dbReference type="Gene3D" id="3.60.21.10">
    <property type="match status" value="1"/>
</dbReference>
<evidence type="ECO:0000256" key="2">
    <source>
        <dbReference type="RuleBase" id="RU362039"/>
    </source>
</evidence>
<dbReference type="EMBL" id="JACSNX010000009">
    <property type="protein sequence ID" value="MBM6851315.1"/>
    <property type="molecule type" value="Genomic_DNA"/>
</dbReference>
<accession>A0ABS2FWR5</accession>
<gene>
    <name evidence="4" type="ORF">H9X91_07675</name>
</gene>
<dbReference type="RefSeq" id="WP_204804059.1">
    <property type="nucleotide sequence ID" value="NZ_JACSNX010000009.1"/>
</dbReference>
<dbReference type="PANTHER" id="PTHR11124">
    <property type="entry name" value="VACUOLAR SORTING PROTEIN VPS29"/>
    <property type="match status" value="1"/>
</dbReference>
<dbReference type="NCBIfam" id="TIGR00040">
    <property type="entry name" value="yfcE"/>
    <property type="match status" value="1"/>
</dbReference>
<dbReference type="Pfam" id="PF12850">
    <property type="entry name" value="Metallophos_2"/>
    <property type="match status" value="1"/>
</dbReference>
<evidence type="ECO:0000313" key="5">
    <source>
        <dbReference type="Proteomes" id="UP000719500"/>
    </source>
</evidence>
<dbReference type="SUPFAM" id="SSF56300">
    <property type="entry name" value="Metallo-dependent phosphatases"/>
    <property type="match status" value="1"/>
</dbReference>
<comment type="caution">
    <text evidence="4">The sequence shown here is derived from an EMBL/GenBank/DDBJ whole genome shotgun (WGS) entry which is preliminary data.</text>
</comment>
<organism evidence="4 5">
    <name type="scientific">Oscillibacter valericigenes</name>
    <dbReference type="NCBI Taxonomy" id="351091"/>
    <lineage>
        <taxon>Bacteria</taxon>
        <taxon>Bacillati</taxon>
        <taxon>Bacillota</taxon>
        <taxon>Clostridia</taxon>
        <taxon>Eubacteriales</taxon>
        <taxon>Oscillospiraceae</taxon>
        <taxon>Oscillibacter</taxon>
    </lineage>
</organism>
<dbReference type="InterPro" id="IPR000979">
    <property type="entry name" value="Phosphodiesterase_MJ0936/Vps29"/>
</dbReference>
<dbReference type="InterPro" id="IPR029052">
    <property type="entry name" value="Metallo-depent_PP-like"/>
</dbReference>